<dbReference type="AlphaFoldDB" id="A0A2T7NEL1"/>
<sequence length="168" mass="18746">MSLYLLWLLSSSGGERNSQIVFGRVSGHAPLPSSPPKAIRLNRYTNEGLRKNLKTRKKTRRPPGLKRGSCSSFLVSKHVASRLPSQSHPGSPKLYPGSRQPAVLKAQYLREISIHAANGKIMSRYWFLGDGWRVINQQPSEAYKCLRHSDMDSAMMLSSACSWEGGTF</sequence>
<dbReference type="Proteomes" id="UP000245119">
    <property type="component" value="Linkage Group LG13"/>
</dbReference>
<organism evidence="1 2">
    <name type="scientific">Pomacea canaliculata</name>
    <name type="common">Golden apple snail</name>
    <dbReference type="NCBI Taxonomy" id="400727"/>
    <lineage>
        <taxon>Eukaryota</taxon>
        <taxon>Metazoa</taxon>
        <taxon>Spiralia</taxon>
        <taxon>Lophotrochozoa</taxon>
        <taxon>Mollusca</taxon>
        <taxon>Gastropoda</taxon>
        <taxon>Caenogastropoda</taxon>
        <taxon>Architaenioglossa</taxon>
        <taxon>Ampullarioidea</taxon>
        <taxon>Ampullariidae</taxon>
        <taxon>Pomacea</taxon>
    </lineage>
</organism>
<evidence type="ECO:0000313" key="1">
    <source>
        <dbReference type="EMBL" id="PVD19600.1"/>
    </source>
</evidence>
<evidence type="ECO:0000313" key="2">
    <source>
        <dbReference type="Proteomes" id="UP000245119"/>
    </source>
</evidence>
<reference evidence="1 2" key="1">
    <citation type="submission" date="2018-04" db="EMBL/GenBank/DDBJ databases">
        <title>The genome of golden apple snail Pomacea canaliculata provides insight into stress tolerance and invasive adaptation.</title>
        <authorList>
            <person name="Liu C."/>
            <person name="Liu B."/>
            <person name="Ren Y."/>
            <person name="Zhang Y."/>
            <person name="Wang H."/>
            <person name="Li S."/>
            <person name="Jiang F."/>
            <person name="Yin L."/>
            <person name="Zhang G."/>
            <person name="Qian W."/>
            <person name="Fan W."/>
        </authorList>
    </citation>
    <scope>NUCLEOTIDE SEQUENCE [LARGE SCALE GENOMIC DNA]</scope>
    <source>
        <strain evidence="1">SZHN2017</strain>
        <tissue evidence="1">Muscle</tissue>
    </source>
</reference>
<protein>
    <submittedName>
        <fullName evidence="1">Uncharacterized protein</fullName>
    </submittedName>
</protein>
<name>A0A2T7NEL1_POMCA</name>
<dbReference type="EMBL" id="PZQS01000013">
    <property type="protein sequence ID" value="PVD19600.1"/>
    <property type="molecule type" value="Genomic_DNA"/>
</dbReference>
<proteinExistence type="predicted"/>
<accession>A0A2T7NEL1</accession>
<keyword evidence="2" id="KW-1185">Reference proteome</keyword>
<comment type="caution">
    <text evidence="1">The sequence shown here is derived from an EMBL/GenBank/DDBJ whole genome shotgun (WGS) entry which is preliminary data.</text>
</comment>
<gene>
    <name evidence="1" type="ORF">C0Q70_20090</name>
</gene>